<dbReference type="PANTHER" id="PTHR42917:SF2">
    <property type="entry name" value="2,4-DIENOYL-COA REDUCTASE [(2E)-ENOYL-COA-PRODUCING]"/>
    <property type="match status" value="1"/>
</dbReference>
<dbReference type="Gene3D" id="3.40.50.720">
    <property type="entry name" value="NAD(P)-binding Rossmann-like Domain"/>
    <property type="match status" value="1"/>
</dbReference>
<dbReference type="OrthoDB" id="9784632at2"/>
<evidence type="ECO:0000256" key="4">
    <source>
        <dbReference type="ARBA" id="ARBA00022630"/>
    </source>
</evidence>
<organism evidence="12 13">
    <name type="scientific">Ruegeria marina</name>
    <dbReference type="NCBI Taxonomy" id="639004"/>
    <lineage>
        <taxon>Bacteria</taxon>
        <taxon>Pseudomonadati</taxon>
        <taxon>Pseudomonadota</taxon>
        <taxon>Alphaproteobacteria</taxon>
        <taxon>Rhodobacterales</taxon>
        <taxon>Roseobacteraceae</taxon>
        <taxon>Ruegeria</taxon>
    </lineage>
</organism>
<evidence type="ECO:0000313" key="13">
    <source>
        <dbReference type="Proteomes" id="UP000199628"/>
    </source>
</evidence>
<accession>A0A1G6Y7Q3</accession>
<dbReference type="SUPFAM" id="SSF51395">
    <property type="entry name" value="FMN-linked oxidoreductases"/>
    <property type="match status" value="1"/>
</dbReference>
<comment type="similarity">
    <text evidence="3">In the N-terminal section; belongs to the NADH:flavin oxidoreductase/NADH oxidase family.</text>
</comment>
<reference evidence="13" key="1">
    <citation type="submission" date="2016-10" db="EMBL/GenBank/DDBJ databases">
        <authorList>
            <person name="Varghese N."/>
            <person name="Submissions S."/>
        </authorList>
    </citation>
    <scope>NUCLEOTIDE SEQUENCE [LARGE SCALE GENOMIC DNA]</scope>
    <source>
        <strain evidence="13">CGMCC 1.9108</strain>
    </source>
</reference>
<dbReference type="SUPFAM" id="SSF51905">
    <property type="entry name" value="FAD/NAD(P)-binding domain"/>
    <property type="match status" value="1"/>
</dbReference>
<keyword evidence="8" id="KW-0408">Iron</keyword>
<dbReference type="Pfam" id="PF07992">
    <property type="entry name" value="Pyr_redox_2"/>
    <property type="match status" value="1"/>
</dbReference>
<dbReference type="STRING" id="639004.SAMN04488239_11146"/>
<feature type="domain" description="FAD/NAD(P)-binding" evidence="11">
    <location>
        <begin position="389"/>
        <end position="623"/>
    </location>
</feature>
<evidence type="ECO:0000313" key="12">
    <source>
        <dbReference type="EMBL" id="SDD85616.1"/>
    </source>
</evidence>
<dbReference type="CDD" id="cd02929">
    <property type="entry name" value="TMADH_HD_FMN"/>
    <property type="match status" value="1"/>
</dbReference>
<keyword evidence="4" id="KW-0285">Flavoprotein</keyword>
<evidence type="ECO:0000256" key="1">
    <source>
        <dbReference type="ARBA" id="ARBA00001917"/>
    </source>
</evidence>
<dbReference type="PANTHER" id="PTHR42917">
    <property type="entry name" value="2,4-DIENOYL-COA REDUCTASE"/>
    <property type="match status" value="1"/>
</dbReference>
<gene>
    <name evidence="12" type="ORF">SAMN04488239_11146</name>
</gene>
<comment type="cofactor">
    <cofactor evidence="1">
        <name>FMN</name>
        <dbReference type="ChEBI" id="CHEBI:58210"/>
    </cofactor>
</comment>
<dbReference type="Proteomes" id="UP000199628">
    <property type="component" value="Unassembled WGS sequence"/>
</dbReference>
<dbReference type="Gene3D" id="3.50.50.60">
    <property type="entry name" value="FAD/NAD(P)-binding domain"/>
    <property type="match status" value="1"/>
</dbReference>
<evidence type="ECO:0000256" key="6">
    <source>
        <dbReference type="ARBA" id="ARBA00022723"/>
    </source>
</evidence>
<dbReference type="InterPro" id="IPR023753">
    <property type="entry name" value="FAD/NAD-binding_dom"/>
</dbReference>
<evidence type="ECO:0000256" key="8">
    <source>
        <dbReference type="ARBA" id="ARBA00023004"/>
    </source>
</evidence>
<dbReference type="GO" id="GO:0010181">
    <property type="term" value="F:FMN binding"/>
    <property type="evidence" value="ECO:0007669"/>
    <property type="project" value="InterPro"/>
</dbReference>
<dbReference type="PRINTS" id="PR00419">
    <property type="entry name" value="ADXRDTASE"/>
</dbReference>
<evidence type="ECO:0000256" key="9">
    <source>
        <dbReference type="ARBA" id="ARBA00023014"/>
    </source>
</evidence>
<dbReference type="AlphaFoldDB" id="A0A1G6Y7Q3"/>
<feature type="domain" description="NADH:flavin oxidoreductase/NADH oxidase N-terminal" evidence="10">
    <location>
        <begin position="9"/>
        <end position="338"/>
    </location>
</feature>
<evidence type="ECO:0000256" key="2">
    <source>
        <dbReference type="ARBA" id="ARBA00001966"/>
    </source>
</evidence>
<evidence type="ECO:0000256" key="7">
    <source>
        <dbReference type="ARBA" id="ARBA00023002"/>
    </source>
</evidence>
<evidence type="ECO:0000256" key="3">
    <source>
        <dbReference type="ARBA" id="ARBA00011048"/>
    </source>
</evidence>
<dbReference type="InterPro" id="IPR036188">
    <property type="entry name" value="FAD/NAD-bd_sf"/>
</dbReference>
<keyword evidence="5" id="KW-0288">FMN</keyword>
<proteinExistence type="inferred from homology"/>
<keyword evidence="13" id="KW-1185">Reference proteome</keyword>
<comment type="cofactor">
    <cofactor evidence="2">
        <name>[4Fe-4S] cluster</name>
        <dbReference type="ChEBI" id="CHEBI:49883"/>
    </cofactor>
</comment>
<keyword evidence="9" id="KW-0411">Iron-sulfur</keyword>
<protein>
    <submittedName>
        <fullName evidence="12">Dimethylamine/trimethylamine dehydrogenase</fullName>
    </submittedName>
</protein>
<dbReference type="InterPro" id="IPR037348">
    <property type="entry name" value="TMADH/DMDH_FMN-bd"/>
</dbReference>
<name>A0A1G6Y7Q3_9RHOB</name>
<keyword evidence="6" id="KW-0479">Metal-binding</keyword>
<dbReference type="Pfam" id="PF00724">
    <property type="entry name" value="Oxidored_FMN"/>
    <property type="match status" value="1"/>
</dbReference>
<dbReference type="InterPro" id="IPR051793">
    <property type="entry name" value="NADH:flavin_oxidoreductase"/>
</dbReference>
<dbReference type="InterPro" id="IPR013785">
    <property type="entry name" value="Aldolase_TIM"/>
</dbReference>
<dbReference type="GO" id="GO:0046872">
    <property type="term" value="F:metal ion binding"/>
    <property type="evidence" value="ECO:0007669"/>
    <property type="project" value="UniProtKB-KW"/>
</dbReference>
<dbReference type="GO" id="GO:0051536">
    <property type="term" value="F:iron-sulfur cluster binding"/>
    <property type="evidence" value="ECO:0007669"/>
    <property type="project" value="UniProtKB-KW"/>
</dbReference>
<dbReference type="InterPro" id="IPR001155">
    <property type="entry name" value="OxRdtase_FMN_N"/>
</dbReference>
<evidence type="ECO:0000259" key="11">
    <source>
        <dbReference type="Pfam" id="PF07992"/>
    </source>
</evidence>
<evidence type="ECO:0000256" key="5">
    <source>
        <dbReference type="ARBA" id="ARBA00022643"/>
    </source>
</evidence>
<dbReference type="RefSeq" id="WP_093033443.1">
    <property type="nucleotide sequence ID" value="NZ_FMZV01000011.1"/>
</dbReference>
<dbReference type="Gene3D" id="3.20.20.70">
    <property type="entry name" value="Aldolase class I"/>
    <property type="match status" value="1"/>
</dbReference>
<dbReference type="EMBL" id="FMZV01000011">
    <property type="protein sequence ID" value="SDD85616.1"/>
    <property type="molecule type" value="Genomic_DNA"/>
</dbReference>
<sequence length="689" mass="76576">MRDPNYDILFEPMQIGPVTAKNRFYQVPHCNGGGYRDPSAAAEMRGIKAEGGWGVIFTEQCEMHHTSEITPFIELRLWEDKDIPQLRRMSEKMKEHGALAGIQLAYSGINGPNLYTKEVPLAPSALPIRTFTNDPVQARALSRTEIKDLRRWFVNAAKRSRKAGFDLICLYGAHGFGIFQHFLSRATNQRSDEYGGSLENRSRFVNEVIADMRDTVGDTMGITLRVSLDETIGDLGFSNAEVRDFIEMNKDLPDLWDLAQGTWEDCSGPSRFKEEAAQEQLVRGIHELTDKPIVGVGRFTSPDVMARMVKSGTLDFIGCARPSIADPFLPKKVEEGRIEDIRECIGCNICITGDMTMSISRCTQNPTFMEEWRKGWHPEKMNAKGDSDNVLVIGSGPAGLEAAWALCRRGYNVAVAEARDVIGGRVTRERTLPGLSAWGRVVDYRDYQLSQRPDVEIYRASPLTAEDVMEFGFQNVAIATGATWRRDGVSRQHVVPMPIDAKAKVYTPDDLMDGTVPGGNVVIYDDDHYYMGGVLAELLAKQGAKVTLITPSAFVSDWTNNTLEQATIHARLDEMGVDIVLNRGVTEIHTDHVVSNCVYTGKTRAYEADAVVMVASRTGNDGLYHDLMARQDDWADAGIRSVKLFGDAEAAGPIAWATYAGHRYARELDGDDIGDDLPFRREITELATE</sequence>
<keyword evidence="7" id="KW-0560">Oxidoreductase</keyword>
<evidence type="ECO:0000259" key="10">
    <source>
        <dbReference type="Pfam" id="PF00724"/>
    </source>
</evidence>
<dbReference type="GO" id="GO:0016491">
    <property type="term" value="F:oxidoreductase activity"/>
    <property type="evidence" value="ECO:0007669"/>
    <property type="project" value="UniProtKB-KW"/>
</dbReference>